<dbReference type="Proteomes" id="UP000541109">
    <property type="component" value="Unassembled WGS sequence"/>
</dbReference>
<comment type="caution">
    <text evidence="1">The sequence shown here is derived from an EMBL/GenBank/DDBJ whole genome shotgun (WGS) entry which is preliminary data.</text>
</comment>
<reference evidence="1 2" key="1">
    <citation type="submission" date="2020-07" db="EMBL/GenBank/DDBJ databases">
        <title>Stappia sp., F7233, whole genome shotgun sequencing project.</title>
        <authorList>
            <person name="Jiang S."/>
            <person name="Liu Z.W."/>
            <person name="Du Z.J."/>
        </authorList>
    </citation>
    <scope>NUCLEOTIDE SEQUENCE [LARGE SCALE GENOMIC DNA]</scope>
    <source>
        <strain evidence="1 2">F7233</strain>
    </source>
</reference>
<protein>
    <submittedName>
        <fullName evidence="1">DUF2267 domain-containing protein</fullName>
    </submittedName>
</protein>
<dbReference type="EMBL" id="JACFXV010000065">
    <property type="protein sequence ID" value="MBA5779081.1"/>
    <property type="molecule type" value="Genomic_DNA"/>
</dbReference>
<proteinExistence type="predicted"/>
<gene>
    <name evidence="1" type="ORF">H2509_18280</name>
</gene>
<evidence type="ECO:0000313" key="1">
    <source>
        <dbReference type="EMBL" id="MBA5779081.1"/>
    </source>
</evidence>
<sequence length="129" mass="13185">MEDLIAQIAKATGISESVARKAVGIVLKFINRDGPHGSTQRLLAALPGADTLVSEQGEAGSSALWGGFSDMMGGGMGAMAALGELTNAGLDMGQVQVVTSKLVAFARDRAGDALVDEVIDGIPGLRQFV</sequence>
<dbReference type="RefSeq" id="WP_182167909.1">
    <property type="nucleotide sequence ID" value="NZ_JACFXV010000065.1"/>
</dbReference>
<accession>A0A839AH93</accession>
<organism evidence="1 2">
    <name type="scientific">Stappia albiluteola</name>
    <dbReference type="NCBI Taxonomy" id="2758565"/>
    <lineage>
        <taxon>Bacteria</taxon>
        <taxon>Pseudomonadati</taxon>
        <taxon>Pseudomonadota</taxon>
        <taxon>Alphaproteobacteria</taxon>
        <taxon>Hyphomicrobiales</taxon>
        <taxon>Stappiaceae</taxon>
        <taxon>Stappia</taxon>
    </lineage>
</organism>
<dbReference type="AlphaFoldDB" id="A0A839AH93"/>
<keyword evidence="2" id="KW-1185">Reference proteome</keyword>
<evidence type="ECO:0000313" key="2">
    <source>
        <dbReference type="Proteomes" id="UP000541109"/>
    </source>
</evidence>
<name>A0A839AH93_9HYPH</name>